<reference evidence="2 3" key="1">
    <citation type="submission" date="2015-09" db="EMBL/GenBank/DDBJ databases">
        <title>Host preference determinants of Valsa canker pathogens revealed by comparative genomics.</title>
        <authorList>
            <person name="Yin Z."/>
            <person name="Huang L."/>
        </authorList>
    </citation>
    <scope>NUCLEOTIDE SEQUENCE [LARGE SCALE GENOMIC DNA]</scope>
    <source>
        <strain evidence="2 3">YSFL</strain>
    </source>
</reference>
<dbReference type="SUPFAM" id="SSF53955">
    <property type="entry name" value="Lysozyme-like"/>
    <property type="match status" value="1"/>
</dbReference>
<evidence type="ECO:0000256" key="1">
    <source>
        <dbReference type="SAM" id="SignalP"/>
    </source>
</evidence>
<accession>A0A423VZI4</accession>
<name>A0A423VZI4_CYTCH</name>
<gene>
    <name evidence="2" type="ORF">VSDG_05443</name>
</gene>
<organism evidence="2 3">
    <name type="scientific">Cytospora chrysosperma</name>
    <name type="common">Cytospora canker fungus</name>
    <name type="synonym">Sphaeria chrysosperma</name>
    <dbReference type="NCBI Taxonomy" id="252740"/>
    <lineage>
        <taxon>Eukaryota</taxon>
        <taxon>Fungi</taxon>
        <taxon>Dikarya</taxon>
        <taxon>Ascomycota</taxon>
        <taxon>Pezizomycotina</taxon>
        <taxon>Sordariomycetes</taxon>
        <taxon>Sordariomycetidae</taxon>
        <taxon>Diaporthales</taxon>
        <taxon>Cytosporaceae</taxon>
        <taxon>Cytospora</taxon>
    </lineage>
</organism>
<dbReference type="EMBL" id="LJZO01000020">
    <property type="protein sequence ID" value="ROV96487.1"/>
    <property type="molecule type" value="Genomic_DNA"/>
</dbReference>
<evidence type="ECO:0000313" key="3">
    <source>
        <dbReference type="Proteomes" id="UP000284375"/>
    </source>
</evidence>
<protein>
    <recommendedName>
        <fullName evidence="4">Transglycosylase SLT domain-containing protein</fullName>
    </recommendedName>
</protein>
<proteinExistence type="predicted"/>
<comment type="caution">
    <text evidence="2">The sequence shown here is derived from an EMBL/GenBank/DDBJ whole genome shotgun (WGS) entry which is preliminary data.</text>
</comment>
<keyword evidence="3" id="KW-1185">Reference proteome</keyword>
<evidence type="ECO:0000313" key="2">
    <source>
        <dbReference type="EMBL" id="ROV96487.1"/>
    </source>
</evidence>
<dbReference type="InterPro" id="IPR023346">
    <property type="entry name" value="Lysozyme-like_dom_sf"/>
</dbReference>
<dbReference type="Proteomes" id="UP000284375">
    <property type="component" value="Unassembled WGS sequence"/>
</dbReference>
<feature type="signal peptide" evidence="1">
    <location>
        <begin position="1"/>
        <end position="20"/>
    </location>
</feature>
<dbReference type="OrthoDB" id="1193027at2759"/>
<keyword evidence="1" id="KW-0732">Signal</keyword>
<feature type="chain" id="PRO_5019372389" description="Transglycosylase SLT domain-containing protein" evidence="1">
    <location>
        <begin position="21"/>
        <end position="234"/>
    </location>
</feature>
<sequence length="234" mass="24615">MALKSILLALLASSLPTALAAPKISSSASGAAVQGRAAGALPKNMTFAAEASSNAPTYYSGPWYNFPAMDTWLSFGDMFDANKESMVAAGSTWDDVGRIAVAIEDAAAAIGVDERVILGIIMEESHGYVGVETTYDADGEPTGGLMQASGCSGYDGQNNLAQADTLYMVTCGTQHYKQNLQDWGDAWSAESIYPALREYNSGSVDSDDLSVAPGGVGNPYYVSDISQRFQGWTD</sequence>
<dbReference type="AlphaFoldDB" id="A0A423VZI4"/>
<evidence type="ECO:0008006" key="4">
    <source>
        <dbReference type="Google" id="ProtNLM"/>
    </source>
</evidence>
<dbReference type="Gene3D" id="1.10.530.10">
    <property type="match status" value="1"/>
</dbReference>